<feature type="transmembrane region" description="Helical" evidence="7">
    <location>
        <begin position="210"/>
        <end position="231"/>
    </location>
</feature>
<keyword evidence="5 7" id="KW-1133">Transmembrane helix</keyword>
<dbReference type="RefSeq" id="WP_163989628.1">
    <property type="nucleotide sequence ID" value="NZ_WUEY01000011.1"/>
</dbReference>
<keyword evidence="2 7" id="KW-0813">Transport</keyword>
<dbReference type="Pfam" id="PF00528">
    <property type="entry name" value="BPD_transp_1"/>
    <property type="match status" value="1"/>
</dbReference>
<comment type="caution">
    <text evidence="9">The sequence shown here is derived from an EMBL/GenBank/DDBJ whole genome shotgun (WGS) entry which is preliminary data.</text>
</comment>
<dbReference type="PROSITE" id="PS50928">
    <property type="entry name" value="ABC_TM1"/>
    <property type="match status" value="1"/>
</dbReference>
<dbReference type="InterPro" id="IPR035906">
    <property type="entry name" value="MetI-like_sf"/>
</dbReference>
<evidence type="ECO:0000313" key="9">
    <source>
        <dbReference type="EMBL" id="NEI72381.1"/>
    </source>
</evidence>
<evidence type="ECO:0000256" key="3">
    <source>
        <dbReference type="ARBA" id="ARBA00022475"/>
    </source>
</evidence>
<feature type="transmembrane region" description="Helical" evidence="7">
    <location>
        <begin position="18"/>
        <end position="37"/>
    </location>
</feature>
<evidence type="ECO:0000256" key="7">
    <source>
        <dbReference type="RuleBase" id="RU363032"/>
    </source>
</evidence>
<feature type="domain" description="ABC transmembrane type-1" evidence="8">
    <location>
        <begin position="76"/>
        <end position="290"/>
    </location>
</feature>
<dbReference type="GO" id="GO:0005886">
    <property type="term" value="C:plasma membrane"/>
    <property type="evidence" value="ECO:0007669"/>
    <property type="project" value="UniProtKB-SubCell"/>
</dbReference>
<dbReference type="Gene3D" id="1.10.3720.10">
    <property type="entry name" value="MetI-like"/>
    <property type="match status" value="1"/>
</dbReference>
<comment type="similarity">
    <text evidence="7">Belongs to the binding-protein-dependent transport system permease family.</text>
</comment>
<accession>A0A6L9UAQ5</accession>
<dbReference type="PANTHER" id="PTHR43005:SF2">
    <property type="entry name" value="INTEGRAL MEMBRANE SUGAR TRANSPORT PROTEIN"/>
    <property type="match status" value="1"/>
</dbReference>
<keyword evidence="3" id="KW-1003">Cell membrane</keyword>
<comment type="subcellular location">
    <subcellularLocation>
        <location evidence="1 7">Cell membrane</location>
        <topology evidence="1 7">Multi-pass membrane protein</topology>
    </subcellularLocation>
</comment>
<feature type="transmembrane region" description="Helical" evidence="7">
    <location>
        <begin position="113"/>
        <end position="133"/>
    </location>
</feature>
<keyword evidence="4 7" id="KW-0812">Transmembrane</keyword>
<evidence type="ECO:0000259" key="8">
    <source>
        <dbReference type="PROSITE" id="PS50928"/>
    </source>
</evidence>
<evidence type="ECO:0000256" key="5">
    <source>
        <dbReference type="ARBA" id="ARBA00022989"/>
    </source>
</evidence>
<dbReference type="InterPro" id="IPR000515">
    <property type="entry name" value="MetI-like"/>
</dbReference>
<name>A0A6L9UAQ5_9HYPH</name>
<sequence length="299" mass="32951">MTAQTALQSSWTKRIEPWLLLAPMLIVLATVTAWPLARTAYLSFMHASLDAGDLPRFVGFGNYLALMKDGDWWHAVRNTAFFAATSVTLETLAGVGIALLIDSQIKGRGALRAVMLIPWAIPTVVSAQMWQWMLHDQYGVVNALLIKLGFISHGIAWTAGTGTAMAAIIAVDVWQTTPFMVLLILAGLQIIPRDLYEAAKVDGAPGWARFFYITLPLLWPTLAVAILFRLLDAVRMFDLAYVLSSKSRETATISIYARQQLVDFQDVGYGSAVAMLVFLMISLVAAVYIQLTKIRLISE</sequence>
<protein>
    <submittedName>
        <fullName evidence="9">ABC transporter permease subunit</fullName>
    </submittedName>
</protein>
<feature type="transmembrane region" description="Helical" evidence="7">
    <location>
        <begin position="166"/>
        <end position="190"/>
    </location>
</feature>
<evidence type="ECO:0000256" key="4">
    <source>
        <dbReference type="ARBA" id="ARBA00022692"/>
    </source>
</evidence>
<feature type="transmembrane region" description="Helical" evidence="7">
    <location>
        <begin position="139"/>
        <end position="159"/>
    </location>
</feature>
<evidence type="ECO:0000256" key="1">
    <source>
        <dbReference type="ARBA" id="ARBA00004651"/>
    </source>
</evidence>
<evidence type="ECO:0000256" key="2">
    <source>
        <dbReference type="ARBA" id="ARBA00022448"/>
    </source>
</evidence>
<feature type="transmembrane region" description="Helical" evidence="7">
    <location>
        <begin position="267"/>
        <end position="289"/>
    </location>
</feature>
<dbReference type="Proteomes" id="UP000483035">
    <property type="component" value="Unassembled WGS sequence"/>
</dbReference>
<dbReference type="AlphaFoldDB" id="A0A6L9UAQ5"/>
<gene>
    <name evidence="9" type="ORF">GR212_22600</name>
</gene>
<dbReference type="EMBL" id="WUEY01000011">
    <property type="protein sequence ID" value="NEI72381.1"/>
    <property type="molecule type" value="Genomic_DNA"/>
</dbReference>
<evidence type="ECO:0000313" key="10">
    <source>
        <dbReference type="Proteomes" id="UP000483035"/>
    </source>
</evidence>
<dbReference type="CDD" id="cd06261">
    <property type="entry name" value="TM_PBP2"/>
    <property type="match status" value="1"/>
</dbReference>
<feature type="transmembrane region" description="Helical" evidence="7">
    <location>
        <begin position="80"/>
        <end position="101"/>
    </location>
</feature>
<dbReference type="SUPFAM" id="SSF161098">
    <property type="entry name" value="MetI-like"/>
    <property type="match status" value="1"/>
</dbReference>
<evidence type="ECO:0000256" key="6">
    <source>
        <dbReference type="ARBA" id="ARBA00023136"/>
    </source>
</evidence>
<dbReference type="GO" id="GO:0055085">
    <property type="term" value="P:transmembrane transport"/>
    <property type="evidence" value="ECO:0007669"/>
    <property type="project" value="InterPro"/>
</dbReference>
<proteinExistence type="inferred from homology"/>
<dbReference type="PANTHER" id="PTHR43005">
    <property type="entry name" value="BLR7065 PROTEIN"/>
    <property type="match status" value="1"/>
</dbReference>
<reference evidence="9 10" key="1">
    <citation type="submission" date="2019-12" db="EMBL/GenBank/DDBJ databases">
        <title>Rhizobium genotypes associated with high levels of biological nitrogen fixation by grain legumes in a temperate-maritime cropping system.</title>
        <authorList>
            <person name="Maluk M."/>
            <person name="Francesc Ferrando Molina F."/>
            <person name="Lopez Del Egido L."/>
            <person name="Lafos M."/>
            <person name="Langarica-Fuentes A."/>
            <person name="Gebre Yohannes G."/>
            <person name="Young M.W."/>
            <person name="Martin P."/>
            <person name="Gantlett R."/>
            <person name="Kenicer G."/>
            <person name="Hawes C."/>
            <person name="Begg G.S."/>
            <person name="Quilliam R.S."/>
            <person name="Squire G.R."/>
            <person name="Poole P.S."/>
            <person name="Young P.W."/>
            <person name="Iannetta P.M."/>
            <person name="James E.K."/>
        </authorList>
    </citation>
    <scope>NUCLEOTIDE SEQUENCE [LARGE SCALE GENOMIC DNA]</scope>
    <source>
        <strain evidence="9 10">JHI1118</strain>
    </source>
</reference>
<organism evidence="9 10">
    <name type="scientific">Rhizobium lusitanum</name>
    <dbReference type="NCBI Taxonomy" id="293958"/>
    <lineage>
        <taxon>Bacteria</taxon>
        <taxon>Pseudomonadati</taxon>
        <taxon>Pseudomonadota</taxon>
        <taxon>Alphaproteobacteria</taxon>
        <taxon>Hyphomicrobiales</taxon>
        <taxon>Rhizobiaceae</taxon>
        <taxon>Rhizobium/Agrobacterium group</taxon>
        <taxon>Rhizobium</taxon>
    </lineage>
</organism>
<keyword evidence="6 7" id="KW-0472">Membrane</keyword>